<sequence>MKYYYTLPPLLIGVSIVLVQAQVVVALSSQEVENIGREITVRIVDSQNPIVSGSGVLIKHSGNTYTILTAYHVVKDSSKYEIITPDQKSNQVKSVKRLSGADLAVVEFNSSNNYKIAKIGNSDKATASTTVYVAGFPVQRGAIPNPTLFFNKGQVQANGAAQGDGYNIIYDNDTLGGMSGGPVLNEQGEVVAIHGRADEQTINELSQTKIVTGLGITIYSALRQLSAVGVDVGVRPPDVVAAAPKADDFFITAKEKEKNRDYEGAIADVNQAIKLNPNYAEAYKLRGRIRSFSLRDGQGAISDFNQAIKINPKDAEAYVLKGLALPFVVNADKTPGRNQFIKDIQEQIADFSQAIKVNPNYVNAYLARGSKYYLLANLPEFRNTPLASEHAKAAIADYTQIIKINPDDPLGYKIRADALNNFGDWKGAVADYNQLLKFNPNAGDNYGLRGFARWKLGDKKGALEDLNQALKINPKDRFLYGFRADIRALLGDKQGAITDYKQAIKQRSSSVVIFLPIEFPSDLDYVNAILKINPNDPEAYKIAGQTRLQQGKYKEAITDFDKVLTINPNDAEAYAGRGASRYKLGDKQGALADLTQAIKINPNHGEAYINRGGIRAELGDTKGGLEDLNQALKINPQDATAYNNRGAARYFSGDKQGAIEDFSQAIGINPNNANAYKNRGNIRAESGDKNGGIQDLQKAAELFQRQGNNESYKKTLELILKYQ</sequence>
<dbReference type="Proteomes" id="UP000234966">
    <property type="component" value="Unassembled WGS sequence"/>
</dbReference>
<dbReference type="InterPro" id="IPR011990">
    <property type="entry name" value="TPR-like_helical_dom_sf"/>
</dbReference>
<organism evidence="4 5">
    <name type="scientific">Fischerella thermalis CCMEE 5330</name>
    <dbReference type="NCBI Taxonomy" id="2019670"/>
    <lineage>
        <taxon>Bacteria</taxon>
        <taxon>Bacillati</taxon>
        <taxon>Cyanobacteriota</taxon>
        <taxon>Cyanophyceae</taxon>
        <taxon>Nostocales</taxon>
        <taxon>Hapalosiphonaceae</taxon>
        <taxon>Fischerella</taxon>
    </lineage>
</organism>
<keyword evidence="2 3" id="KW-0802">TPR repeat</keyword>
<feature type="repeat" description="TPR" evidence="3">
    <location>
        <begin position="443"/>
        <end position="476"/>
    </location>
</feature>
<feature type="repeat" description="TPR" evidence="3">
    <location>
        <begin position="571"/>
        <end position="604"/>
    </location>
</feature>
<dbReference type="Gene3D" id="1.25.40.10">
    <property type="entry name" value="Tetratricopeptide repeat domain"/>
    <property type="match status" value="5"/>
</dbReference>
<dbReference type="PROSITE" id="PS50293">
    <property type="entry name" value="TPR_REGION"/>
    <property type="match status" value="1"/>
</dbReference>
<evidence type="ECO:0000313" key="4">
    <source>
        <dbReference type="EMBL" id="PMB45406.1"/>
    </source>
</evidence>
<accession>A0A2N6MF87</accession>
<dbReference type="GO" id="GO:0046813">
    <property type="term" value="P:receptor-mediated virion attachment to host cell"/>
    <property type="evidence" value="ECO:0007669"/>
    <property type="project" value="TreeGrafter"/>
</dbReference>
<dbReference type="Pfam" id="PF13414">
    <property type="entry name" value="TPR_11"/>
    <property type="match status" value="2"/>
</dbReference>
<protein>
    <submittedName>
        <fullName evidence="4">Uncharacterized protein</fullName>
    </submittedName>
</protein>
<dbReference type="SMART" id="SM00028">
    <property type="entry name" value="TPR"/>
    <property type="match status" value="11"/>
</dbReference>
<reference evidence="4 5" key="1">
    <citation type="submission" date="2017-07" db="EMBL/GenBank/DDBJ databases">
        <title>Genomes of Fischerella (Mastigocladus) sp. strains.</title>
        <authorList>
            <person name="Miller S.R."/>
        </authorList>
    </citation>
    <scope>NUCLEOTIDE SEQUENCE [LARGE SCALE GENOMIC DNA]</scope>
    <source>
        <strain evidence="4 5">CCMEE 5330</strain>
    </source>
</reference>
<dbReference type="Pfam" id="PF13181">
    <property type="entry name" value="TPR_8"/>
    <property type="match status" value="1"/>
</dbReference>
<dbReference type="AlphaFoldDB" id="A0A2N6MF87"/>
<dbReference type="Pfam" id="PF13432">
    <property type="entry name" value="TPR_16"/>
    <property type="match status" value="2"/>
</dbReference>
<feature type="repeat" description="TPR" evidence="3">
    <location>
        <begin position="639"/>
        <end position="672"/>
    </location>
</feature>
<dbReference type="PANTHER" id="PTHR44858:SF1">
    <property type="entry name" value="UDP-N-ACETYLGLUCOSAMINE--PEPTIDE N-ACETYLGLUCOSAMINYLTRANSFERASE SPINDLY-RELATED"/>
    <property type="match status" value="1"/>
</dbReference>
<keyword evidence="1" id="KW-0677">Repeat</keyword>
<evidence type="ECO:0000313" key="5">
    <source>
        <dbReference type="Proteomes" id="UP000234966"/>
    </source>
</evidence>
<dbReference type="InterPro" id="IPR050498">
    <property type="entry name" value="Ycf3"/>
</dbReference>
<dbReference type="InterPro" id="IPR009003">
    <property type="entry name" value="Peptidase_S1_PA"/>
</dbReference>
<proteinExistence type="predicted"/>
<dbReference type="EMBL" id="NMQI01000177">
    <property type="protein sequence ID" value="PMB45406.1"/>
    <property type="molecule type" value="Genomic_DNA"/>
</dbReference>
<dbReference type="PANTHER" id="PTHR44858">
    <property type="entry name" value="TETRATRICOPEPTIDE REPEAT PROTEIN 6"/>
    <property type="match status" value="1"/>
</dbReference>
<dbReference type="SUPFAM" id="SSF48452">
    <property type="entry name" value="TPR-like"/>
    <property type="match status" value="2"/>
</dbReference>
<feature type="repeat" description="TPR" evidence="3">
    <location>
        <begin position="537"/>
        <end position="570"/>
    </location>
</feature>
<evidence type="ECO:0000256" key="2">
    <source>
        <dbReference type="ARBA" id="ARBA00022803"/>
    </source>
</evidence>
<evidence type="ECO:0000256" key="3">
    <source>
        <dbReference type="PROSITE-ProRule" id="PRU00339"/>
    </source>
</evidence>
<dbReference type="Gene3D" id="2.40.10.10">
    <property type="entry name" value="Trypsin-like serine proteases"/>
    <property type="match status" value="2"/>
</dbReference>
<dbReference type="SUPFAM" id="SSF50494">
    <property type="entry name" value="Trypsin-like serine proteases"/>
    <property type="match status" value="1"/>
</dbReference>
<evidence type="ECO:0000256" key="1">
    <source>
        <dbReference type="ARBA" id="ARBA00022737"/>
    </source>
</evidence>
<name>A0A2N6MF87_9CYAN</name>
<gene>
    <name evidence="4" type="ORF">CEN41_08235</name>
</gene>
<dbReference type="InterPro" id="IPR043504">
    <property type="entry name" value="Peptidase_S1_PA_chymotrypsin"/>
</dbReference>
<dbReference type="PROSITE" id="PS50005">
    <property type="entry name" value="TPR"/>
    <property type="match status" value="5"/>
</dbReference>
<dbReference type="Pfam" id="PF13365">
    <property type="entry name" value="Trypsin_2"/>
    <property type="match status" value="1"/>
</dbReference>
<feature type="repeat" description="TPR" evidence="3">
    <location>
        <begin position="605"/>
        <end position="638"/>
    </location>
</feature>
<dbReference type="GO" id="GO:0009279">
    <property type="term" value="C:cell outer membrane"/>
    <property type="evidence" value="ECO:0007669"/>
    <property type="project" value="TreeGrafter"/>
</dbReference>
<dbReference type="InterPro" id="IPR019734">
    <property type="entry name" value="TPR_rpt"/>
</dbReference>
<comment type="caution">
    <text evidence="4">The sequence shown here is derived from an EMBL/GenBank/DDBJ whole genome shotgun (WGS) entry which is preliminary data.</text>
</comment>